<sequence>MPSRVPVRPRPGPGRRSPFVPRDHSSAIPTRTSAPCPAWFPRVPRVPRASRPLSPRVERPCGRAFSAVSTPDIERPAFGRTYRASGDRLEFSMGRIPPAHARLERTRTTTARLSRQTSRIQGKRSLSVPGKGINTRAPEVSGGQIIRPPPSTSAPAVSPLFTGLTSRHTATGDGGIDRRLRQEIVTCASQRLHATASPAALPPREAGGPSPRASPYDAGPLGRSTTLRAAHVGPRHDM</sequence>
<dbReference type="AlphaFoldDB" id="A0A1G8F6X7"/>
<feature type="region of interest" description="Disordered" evidence="1">
    <location>
        <begin position="191"/>
        <end position="238"/>
    </location>
</feature>
<feature type="region of interest" description="Disordered" evidence="1">
    <location>
        <begin position="113"/>
        <end position="159"/>
    </location>
</feature>
<gene>
    <name evidence="2" type="ORF">SAMN05421505_12278</name>
</gene>
<dbReference type="EMBL" id="FNCN01000022">
    <property type="protein sequence ID" value="SDH77855.1"/>
    <property type="molecule type" value="Genomic_DNA"/>
</dbReference>
<protein>
    <submittedName>
        <fullName evidence="2">Uncharacterized protein</fullName>
    </submittedName>
</protein>
<evidence type="ECO:0000313" key="2">
    <source>
        <dbReference type="EMBL" id="SDH77855.1"/>
    </source>
</evidence>
<name>A0A1G8F6X7_9ACTN</name>
<evidence type="ECO:0000256" key="1">
    <source>
        <dbReference type="SAM" id="MobiDB-lite"/>
    </source>
</evidence>
<reference evidence="2 3" key="1">
    <citation type="submission" date="2016-10" db="EMBL/GenBank/DDBJ databases">
        <authorList>
            <person name="de Groot N.N."/>
        </authorList>
    </citation>
    <scope>NUCLEOTIDE SEQUENCE [LARGE SCALE GENOMIC DNA]</scope>
    <source>
        <strain evidence="2 3">CPCC 201354</strain>
    </source>
</reference>
<keyword evidence="3" id="KW-1185">Reference proteome</keyword>
<accession>A0A1G8F6X7</accession>
<dbReference type="Proteomes" id="UP000198923">
    <property type="component" value="Unassembled WGS sequence"/>
</dbReference>
<feature type="region of interest" description="Disordered" evidence="1">
    <location>
        <begin position="1"/>
        <end position="34"/>
    </location>
</feature>
<evidence type="ECO:0000313" key="3">
    <source>
        <dbReference type="Proteomes" id="UP000198923"/>
    </source>
</evidence>
<organism evidence="2 3">
    <name type="scientific">Sinosporangium album</name>
    <dbReference type="NCBI Taxonomy" id="504805"/>
    <lineage>
        <taxon>Bacteria</taxon>
        <taxon>Bacillati</taxon>
        <taxon>Actinomycetota</taxon>
        <taxon>Actinomycetes</taxon>
        <taxon>Streptosporangiales</taxon>
        <taxon>Streptosporangiaceae</taxon>
        <taxon>Sinosporangium</taxon>
    </lineage>
</organism>
<proteinExistence type="predicted"/>